<dbReference type="InterPro" id="IPR044730">
    <property type="entry name" value="RNase_H-like_dom_plant"/>
</dbReference>
<dbReference type="CDD" id="cd06222">
    <property type="entry name" value="RNase_H_like"/>
    <property type="match status" value="1"/>
</dbReference>
<dbReference type="Proteomes" id="UP000652761">
    <property type="component" value="Unassembled WGS sequence"/>
</dbReference>
<dbReference type="PROSITE" id="PS50879">
    <property type="entry name" value="RNASE_H_1"/>
    <property type="match status" value="1"/>
</dbReference>
<name>A0A843X5J0_COLES</name>
<feature type="region of interest" description="Disordered" evidence="1">
    <location>
        <begin position="1"/>
        <end position="23"/>
    </location>
</feature>
<dbReference type="OrthoDB" id="597234at2759"/>
<evidence type="ECO:0000256" key="1">
    <source>
        <dbReference type="SAM" id="MobiDB-lite"/>
    </source>
</evidence>
<dbReference type="SUPFAM" id="SSF53098">
    <property type="entry name" value="Ribonuclease H-like"/>
    <property type="match status" value="1"/>
</dbReference>
<dbReference type="PANTHER" id="PTHR47723:SF19">
    <property type="entry name" value="POLYNUCLEOTIDYL TRANSFERASE, RIBONUCLEASE H-LIKE SUPERFAMILY PROTEIN"/>
    <property type="match status" value="1"/>
</dbReference>
<dbReference type="Gene3D" id="3.30.420.10">
    <property type="entry name" value="Ribonuclease H-like superfamily/Ribonuclease H"/>
    <property type="match status" value="1"/>
</dbReference>
<sequence>MPNKIKCHKEGKQKDLGARNRSKAKADGVSLTEHVIDETLVHVIPSIVSEAQNLELTAIPSREEIKAAVWSLNPSSAPGPDGFTGKRPLSEHLSIPYDGGRITLHEVMNDVQHPIRSLLPSGILQGAALKEMEDRCSARFESKRFSARVVINNIKFMVANSLAKMQFKDEPSSYELQVLNQFGFSPQVSPKCLKLVRWIPPIMGLCLNVDGASKGNPGVCGGGGCIRDVHGSIRVTFAHFYEDGNNMIAEIRAMCDGLKMVDFLGLHLSIVNTDSSALANSFKEGRCPSWRVYRWWWEANARINRSAYTITHVYREANQVADALANYGCLSRENNLFAFSISRQPPRLVPLPATRNDELHHKLILRPPATLTDLTTLALCHVECEEVFSACHDVPEWKGEEEKKHPSNQPSRSERRKSHNGNMRESPKRYERYTTLETHVYEIYWEIQGKNFLPQLKPMKSNPNSGIRRGTTNSIRITTTTPVMANNIRTRSRCSFGRVIWASMWFEGRMLVVILPRRSIIDCATSR</sequence>
<evidence type="ECO:0000313" key="4">
    <source>
        <dbReference type="Proteomes" id="UP000652761"/>
    </source>
</evidence>
<dbReference type="InterPro" id="IPR036397">
    <property type="entry name" value="RNaseH_sf"/>
</dbReference>
<keyword evidence="4" id="KW-1185">Reference proteome</keyword>
<dbReference type="InterPro" id="IPR002156">
    <property type="entry name" value="RNaseH_domain"/>
</dbReference>
<comment type="caution">
    <text evidence="3">The sequence shown here is derived from an EMBL/GenBank/DDBJ whole genome shotgun (WGS) entry which is preliminary data.</text>
</comment>
<dbReference type="GO" id="GO:0004523">
    <property type="term" value="F:RNA-DNA hybrid ribonuclease activity"/>
    <property type="evidence" value="ECO:0007669"/>
    <property type="project" value="InterPro"/>
</dbReference>
<evidence type="ECO:0000259" key="2">
    <source>
        <dbReference type="PROSITE" id="PS50879"/>
    </source>
</evidence>
<protein>
    <recommendedName>
        <fullName evidence="2">RNase H type-1 domain-containing protein</fullName>
    </recommendedName>
</protein>
<dbReference type="Pfam" id="PF13456">
    <property type="entry name" value="RVT_3"/>
    <property type="match status" value="1"/>
</dbReference>
<organism evidence="3 4">
    <name type="scientific">Colocasia esculenta</name>
    <name type="common">Wild taro</name>
    <name type="synonym">Arum esculentum</name>
    <dbReference type="NCBI Taxonomy" id="4460"/>
    <lineage>
        <taxon>Eukaryota</taxon>
        <taxon>Viridiplantae</taxon>
        <taxon>Streptophyta</taxon>
        <taxon>Embryophyta</taxon>
        <taxon>Tracheophyta</taxon>
        <taxon>Spermatophyta</taxon>
        <taxon>Magnoliopsida</taxon>
        <taxon>Liliopsida</taxon>
        <taxon>Araceae</taxon>
        <taxon>Aroideae</taxon>
        <taxon>Colocasieae</taxon>
        <taxon>Colocasia</taxon>
    </lineage>
</organism>
<accession>A0A843X5J0</accession>
<dbReference type="GO" id="GO:0003676">
    <property type="term" value="F:nucleic acid binding"/>
    <property type="evidence" value="ECO:0007669"/>
    <property type="project" value="InterPro"/>
</dbReference>
<gene>
    <name evidence="3" type="ORF">Taro_047525</name>
</gene>
<dbReference type="EMBL" id="NMUH01006154">
    <property type="protein sequence ID" value="MQM14591.1"/>
    <property type="molecule type" value="Genomic_DNA"/>
</dbReference>
<dbReference type="InterPro" id="IPR012337">
    <property type="entry name" value="RNaseH-like_sf"/>
</dbReference>
<feature type="region of interest" description="Disordered" evidence="1">
    <location>
        <begin position="398"/>
        <end position="429"/>
    </location>
</feature>
<evidence type="ECO:0000313" key="3">
    <source>
        <dbReference type="EMBL" id="MQM14591.1"/>
    </source>
</evidence>
<dbReference type="InterPro" id="IPR053151">
    <property type="entry name" value="RNase_H-like"/>
</dbReference>
<feature type="domain" description="RNase H type-1" evidence="2">
    <location>
        <begin position="201"/>
        <end position="330"/>
    </location>
</feature>
<reference evidence="3" key="1">
    <citation type="submission" date="2017-07" db="EMBL/GenBank/DDBJ databases">
        <title>Taro Niue Genome Assembly and Annotation.</title>
        <authorList>
            <person name="Atibalentja N."/>
            <person name="Keating K."/>
            <person name="Fields C.J."/>
        </authorList>
    </citation>
    <scope>NUCLEOTIDE SEQUENCE</scope>
    <source>
        <strain evidence="3">Niue_2</strain>
        <tissue evidence="3">Leaf</tissue>
    </source>
</reference>
<dbReference type="PANTHER" id="PTHR47723">
    <property type="entry name" value="OS05G0353850 PROTEIN"/>
    <property type="match status" value="1"/>
</dbReference>
<feature type="compositionally biased region" description="Basic and acidic residues" evidence="1">
    <location>
        <begin position="8"/>
        <end position="18"/>
    </location>
</feature>
<proteinExistence type="predicted"/>
<dbReference type="AlphaFoldDB" id="A0A843X5J0"/>